<dbReference type="SUPFAM" id="SSF56112">
    <property type="entry name" value="Protein kinase-like (PK-like)"/>
    <property type="match status" value="1"/>
</dbReference>
<protein>
    <recommendedName>
        <fullName evidence="2">Aminoglycoside phosphotransferase domain-containing protein</fullName>
    </recommendedName>
</protein>
<dbReference type="PANTHER" id="PTHR21310:SF58">
    <property type="entry name" value="AMINOGLYCOSIDE PHOSPHOTRANSFERASE DOMAIN-CONTAINING PROTEIN"/>
    <property type="match status" value="1"/>
</dbReference>
<comment type="caution">
    <text evidence="3">The sequence shown here is derived from an EMBL/GenBank/DDBJ whole genome shotgun (WGS) entry which is preliminary data.</text>
</comment>
<dbReference type="InterPro" id="IPR051678">
    <property type="entry name" value="AGP_Transferase"/>
</dbReference>
<dbReference type="InterPro" id="IPR011009">
    <property type="entry name" value="Kinase-like_dom_sf"/>
</dbReference>
<feature type="region of interest" description="Disordered" evidence="1">
    <location>
        <begin position="282"/>
        <end position="328"/>
    </location>
</feature>
<feature type="domain" description="Aminoglycoside phosphotransferase" evidence="2">
    <location>
        <begin position="378"/>
        <end position="586"/>
    </location>
</feature>
<sequence>MSISSDIPLTKQIQSLQESVKSLTAEARYSEIWGTDLNDGQPGTVQTIIRKFLQHHSIIPSLQVPRARFSLSKTLEWRRRSNPPAGIEKAKSILSELGLLYITENRGNYVLWATIDEMVLKGFSPLHDDLSTSAGIKNLGVAVMELLATLLLSQPTVIDRETNQAASCVLEFRLQQKPGGRKGYGSFRGKVQQALGDLIALIHSHYPGLLEKTYIVHPSHEYLASLDVPEYLLRNTTLLQKPEDLALYLGPDIPPKYGGHGRSLSEVNCIEPLCLDFEDQENRENTPEANSKGDRSTGDNETVRGQAPNVLETTDTQESPASPEEPQLRLIYSGDIGPPTIILDPEDLKDAEDLTPGKMGARLVWADTDMLVKFGHGVRLAEAEALHLVSRRTTIAVPKLLSAYILDGTGYIIMSYEPGTPFDQYWDNASQTEHRRILAQLTDYVQQMRAIEGNFIGGLDRSACRDGVFEGAHVDYSKHSYGPYESEQSFNEGMVQALRDRLPAELLKSENDPESSFWASEYILQQTVRGLKGHKIVFTHGDLHEGNMLVRSDGTVVLLDWGLSGFWPEYWEFYRAMFNPPWRTSWDRMVEKFIPPYYVEYDVMKKVFGTIWY</sequence>
<dbReference type="EMBL" id="LYCR01000017">
    <property type="protein sequence ID" value="OGM48216.1"/>
    <property type="molecule type" value="Genomic_DNA"/>
</dbReference>
<dbReference type="OrthoDB" id="8300194at2759"/>
<evidence type="ECO:0000313" key="4">
    <source>
        <dbReference type="Proteomes" id="UP000179179"/>
    </source>
</evidence>
<evidence type="ECO:0000259" key="2">
    <source>
        <dbReference type="Pfam" id="PF01636"/>
    </source>
</evidence>
<organism evidence="3 4">
    <name type="scientific">Aspergillus bombycis</name>
    <dbReference type="NCBI Taxonomy" id="109264"/>
    <lineage>
        <taxon>Eukaryota</taxon>
        <taxon>Fungi</taxon>
        <taxon>Dikarya</taxon>
        <taxon>Ascomycota</taxon>
        <taxon>Pezizomycotina</taxon>
        <taxon>Eurotiomycetes</taxon>
        <taxon>Eurotiomycetidae</taxon>
        <taxon>Eurotiales</taxon>
        <taxon>Aspergillaceae</taxon>
        <taxon>Aspergillus</taxon>
    </lineage>
</organism>
<feature type="compositionally biased region" description="Polar residues" evidence="1">
    <location>
        <begin position="311"/>
        <end position="320"/>
    </location>
</feature>
<evidence type="ECO:0000313" key="3">
    <source>
        <dbReference type="EMBL" id="OGM48216.1"/>
    </source>
</evidence>
<feature type="compositionally biased region" description="Basic and acidic residues" evidence="1">
    <location>
        <begin position="282"/>
        <end position="302"/>
    </location>
</feature>
<dbReference type="Proteomes" id="UP000179179">
    <property type="component" value="Unassembled WGS sequence"/>
</dbReference>
<dbReference type="RefSeq" id="XP_022391933.1">
    <property type="nucleotide sequence ID" value="XM_022529279.1"/>
</dbReference>
<dbReference type="Pfam" id="PF01636">
    <property type="entry name" value="APH"/>
    <property type="match status" value="1"/>
</dbReference>
<gene>
    <name evidence="3" type="ORF">ABOM_002149</name>
</gene>
<proteinExistence type="predicted"/>
<keyword evidence="4" id="KW-1185">Reference proteome</keyword>
<dbReference type="InterPro" id="IPR002575">
    <property type="entry name" value="Aminoglycoside_PTrfase"/>
</dbReference>
<accession>A0A1F8A917</accession>
<dbReference type="STRING" id="109264.A0A1F8A917"/>
<dbReference type="AlphaFoldDB" id="A0A1F8A917"/>
<dbReference type="Gene3D" id="3.90.1200.10">
    <property type="match status" value="1"/>
</dbReference>
<name>A0A1F8A917_9EURO</name>
<evidence type="ECO:0000256" key="1">
    <source>
        <dbReference type="SAM" id="MobiDB-lite"/>
    </source>
</evidence>
<dbReference type="GeneID" id="34445539"/>
<reference evidence="3 4" key="1">
    <citation type="journal article" date="2016" name="Genome Biol. Evol.">
        <title>Draft genome sequence of an aflatoxigenic Aspergillus species, A. bombycis.</title>
        <authorList>
            <person name="Moore G.G."/>
            <person name="Mack B.M."/>
            <person name="Beltz S.B."/>
            <person name="Gilbert M.K."/>
        </authorList>
    </citation>
    <scope>NUCLEOTIDE SEQUENCE [LARGE SCALE GENOMIC DNA]</scope>
    <source>
        <strain evidence="4">NRRL 26010</strain>
    </source>
</reference>
<dbReference type="PANTHER" id="PTHR21310">
    <property type="entry name" value="AMINOGLYCOSIDE PHOSPHOTRANSFERASE-RELATED-RELATED"/>
    <property type="match status" value="1"/>
</dbReference>